<dbReference type="Gene3D" id="3.40.630.30">
    <property type="match status" value="1"/>
</dbReference>
<protein>
    <recommendedName>
        <fullName evidence="1">N-acetyltransferase domain-containing protein</fullName>
    </recommendedName>
</protein>
<proteinExistence type="predicted"/>
<gene>
    <name evidence="2" type="ORF">ACI8B_30129</name>
</gene>
<evidence type="ECO:0000259" key="1">
    <source>
        <dbReference type="PROSITE" id="PS51186"/>
    </source>
</evidence>
<evidence type="ECO:0000313" key="3">
    <source>
        <dbReference type="Proteomes" id="UP000430404"/>
    </source>
</evidence>
<dbReference type="InterPro" id="IPR016181">
    <property type="entry name" value="Acyl_CoA_acyltransferase"/>
</dbReference>
<dbReference type="SUPFAM" id="SSF55729">
    <property type="entry name" value="Acyl-CoA N-acyltransferases (Nat)"/>
    <property type="match status" value="1"/>
</dbReference>
<dbReference type="AlphaFoldDB" id="A0A653K6X1"/>
<dbReference type="GO" id="GO:0016747">
    <property type="term" value="F:acyltransferase activity, transferring groups other than amino-acyl groups"/>
    <property type="evidence" value="ECO:0007669"/>
    <property type="project" value="InterPro"/>
</dbReference>
<dbReference type="InterPro" id="IPR000182">
    <property type="entry name" value="GNAT_dom"/>
</dbReference>
<dbReference type="RefSeq" id="WP_159723987.1">
    <property type="nucleotide sequence ID" value="NZ_LR732744.1"/>
</dbReference>
<name>A0A653K6X1_9GAMM</name>
<dbReference type="PROSITE" id="PS51186">
    <property type="entry name" value="GNAT"/>
    <property type="match status" value="1"/>
</dbReference>
<dbReference type="Proteomes" id="UP000430404">
    <property type="component" value="Unassembled WGS sequence"/>
</dbReference>
<sequence length="156" mass="18338">MQEYLELTLITLEGLSEQAGKPIDNASYLTSLISALNQGYLFEYRKKQQLLGYFTVEKLEGQHWFVPMFEIHPNYRNKEVFAALMTQFIQFIEDHQVATLTSHALKNNDPSLKFHKRLGFTIIRENQIAFELKLEINDEIKNKWCSIFALRIDVHE</sequence>
<feature type="domain" description="N-acetyltransferase" evidence="1">
    <location>
        <begin position="2"/>
        <end position="137"/>
    </location>
</feature>
<accession>A0A653K6X1</accession>
<reference evidence="2 3" key="1">
    <citation type="submission" date="2019-10" db="EMBL/GenBank/DDBJ databases">
        <authorList>
            <person name="Karimi E."/>
        </authorList>
    </citation>
    <scope>NUCLEOTIDE SEQUENCE [LARGE SCALE GENOMIC DNA]</scope>
    <source>
        <strain evidence="2">Acinetobacter sp. 8BE</strain>
    </source>
</reference>
<organism evidence="2 3">
    <name type="scientific">Acinetobacter proteolyticus</name>
    <dbReference type="NCBI Taxonomy" id="1776741"/>
    <lineage>
        <taxon>Bacteria</taxon>
        <taxon>Pseudomonadati</taxon>
        <taxon>Pseudomonadota</taxon>
        <taxon>Gammaproteobacteria</taxon>
        <taxon>Moraxellales</taxon>
        <taxon>Moraxellaceae</taxon>
        <taxon>Acinetobacter</taxon>
    </lineage>
</organism>
<dbReference type="EMBL" id="CABWKZ010000023">
    <property type="protein sequence ID" value="VXA56660.1"/>
    <property type="molecule type" value="Genomic_DNA"/>
</dbReference>
<evidence type="ECO:0000313" key="2">
    <source>
        <dbReference type="EMBL" id="VXA56660.1"/>
    </source>
</evidence>
<dbReference type="Pfam" id="PF00583">
    <property type="entry name" value="Acetyltransf_1"/>
    <property type="match status" value="1"/>
</dbReference>